<dbReference type="PRINTS" id="PR00035">
    <property type="entry name" value="HTHGNTR"/>
</dbReference>
<keyword evidence="6" id="KW-1185">Reference proteome</keyword>
<dbReference type="Pfam" id="PF07702">
    <property type="entry name" value="UTRA"/>
    <property type="match status" value="1"/>
</dbReference>
<evidence type="ECO:0000256" key="2">
    <source>
        <dbReference type="ARBA" id="ARBA00023125"/>
    </source>
</evidence>
<keyword evidence="1" id="KW-0805">Transcription regulation</keyword>
<dbReference type="Gene3D" id="1.10.10.10">
    <property type="entry name" value="Winged helix-like DNA-binding domain superfamily/Winged helix DNA-binding domain"/>
    <property type="match status" value="1"/>
</dbReference>
<dbReference type="RefSeq" id="WP_284101841.1">
    <property type="nucleotide sequence ID" value="NZ_JARRAF010000020.1"/>
</dbReference>
<dbReference type="SUPFAM" id="SSF46785">
    <property type="entry name" value="Winged helix' DNA-binding domain"/>
    <property type="match status" value="1"/>
</dbReference>
<dbReference type="PROSITE" id="PS50949">
    <property type="entry name" value="HTH_GNTR"/>
    <property type="match status" value="1"/>
</dbReference>
<keyword evidence="2" id="KW-0238">DNA-binding</keyword>
<dbReference type="InterPro" id="IPR000524">
    <property type="entry name" value="Tscrpt_reg_HTH_GntR"/>
</dbReference>
<dbReference type="PANTHER" id="PTHR44846">
    <property type="entry name" value="MANNOSYL-D-GLYCERATE TRANSPORT/METABOLISM SYSTEM REPRESSOR MNGR-RELATED"/>
    <property type="match status" value="1"/>
</dbReference>
<sequence>MIELPNKSPLYLQVRDQIVAGIAAGDWPVGDALPSEFELAQKLGVSQGTVRKGLDALVAEGVLIRRQGIGTFIADAPDAWGSAELLDTYGVALTTVIELLACSRVHASDEVAAALGLRRGIQVYSIKRLIRVGADAFGVEEICVPSDQFEGLDARRIKQAGGNPRGVFLKQFGLRLLEGTPRLRTVLAEREVARLLQLEVDFPLLESIRVAQTLDGRKIEWSRLLCRTDRYAYRPNCDA</sequence>
<name>A0ABT7E0D5_9NEIS</name>
<dbReference type="PANTHER" id="PTHR44846:SF1">
    <property type="entry name" value="MANNOSYL-D-GLYCERATE TRANSPORT_METABOLISM SYSTEM REPRESSOR MNGR-RELATED"/>
    <property type="match status" value="1"/>
</dbReference>
<proteinExistence type="predicted"/>
<feature type="domain" description="HTH gntR-type" evidence="4">
    <location>
        <begin position="8"/>
        <end position="76"/>
    </location>
</feature>
<keyword evidence="3" id="KW-0804">Transcription</keyword>
<gene>
    <name evidence="5" type="ORF">PZA18_15855</name>
</gene>
<dbReference type="InterPro" id="IPR011663">
    <property type="entry name" value="UTRA"/>
</dbReference>
<evidence type="ECO:0000256" key="1">
    <source>
        <dbReference type="ARBA" id="ARBA00023015"/>
    </source>
</evidence>
<dbReference type="InterPro" id="IPR050679">
    <property type="entry name" value="Bact_HTH_transcr_reg"/>
</dbReference>
<dbReference type="SUPFAM" id="SSF64288">
    <property type="entry name" value="Chorismate lyase-like"/>
    <property type="match status" value="1"/>
</dbReference>
<reference evidence="5" key="1">
    <citation type="submission" date="2023-03" db="EMBL/GenBank/DDBJ databases">
        <title>Chitinimonas shenzhenensis gen. nov., sp. nov., a novel member of family Burkholderiaceae isolated from activated sludge collected in Shen Zhen, China.</title>
        <authorList>
            <person name="Wang X."/>
        </authorList>
    </citation>
    <scope>NUCLEOTIDE SEQUENCE</scope>
    <source>
        <strain evidence="5">DQS-5</strain>
    </source>
</reference>
<dbReference type="EMBL" id="JARRAF010000020">
    <property type="protein sequence ID" value="MDK2125529.1"/>
    <property type="molecule type" value="Genomic_DNA"/>
</dbReference>
<evidence type="ECO:0000313" key="5">
    <source>
        <dbReference type="EMBL" id="MDK2125529.1"/>
    </source>
</evidence>
<dbReference type="Proteomes" id="UP001172778">
    <property type="component" value="Unassembled WGS sequence"/>
</dbReference>
<evidence type="ECO:0000259" key="4">
    <source>
        <dbReference type="PROSITE" id="PS50949"/>
    </source>
</evidence>
<comment type="caution">
    <text evidence="5">The sequence shown here is derived from an EMBL/GenBank/DDBJ whole genome shotgun (WGS) entry which is preliminary data.</text>
</comment>
<dbReference type="CDD" id="cd07377">
    <property type="entry name" value="WHTH_GntR"/>
    <property type="match status" value="1"/>
</dbReference>
<dbReference type="Pfam" id="PF00392">
    <property type="entry name" value="GntR"/>
    <property type="match status" value="1"/>
</dbReference>
<dbReference type="InterPro" id="IPR028978">
    <property type="entry name" value="Chorismate_lyase_/UTRA_dom_sf"/>
</dbReference>
<dbReference type="Gene3D" id="3.40.1410.10">
    <property type="entry name" value="Chorismate lyase-like"/>
    <property type="match status" value="1"/>
</dbReference>
<protein>
    <submittedName>
        <fullName evidence="5">GntR family transcriptional regulator</fullName>
    </submittedName>
</protein>
<evidence type="ECO:0000256" key="3">
    <source>
        <dbReference type="ARBA" id="ARBA00023163"/>
    </source>
</evidence>
<dbReference type="SMART" id="SM00345">
    <property type="entry name" value="HTH_GNTR"/>
    <property type="match status" value="1"/>
</dbReference>
<dbReference type="InterPro" id="IPR036388">
    <property type="entry name" value="WH-like_DNA-bd_sf"/>
</dbReference>
<dbReference type="SMART" id="SM00866">
    <property type="entry name" value="UTRA"/>
    <property type="match status" value="1"/>
</dbReference>
<evidence type="ECO:0000313" key="6">
    <source>
        <dbReference type="Proteomes" id="UP001172778"/>
    </source>
</evidence>
<accession>A0ABT7E0D5</accession>
<organism evidence="5 6">
    <name type="scientific">Parachitinimonas caeni</name>
    <dbReference type="NCBI Taxonomy" id="3031301"/>
    <lineage>
        <taxon>Bacteria</taxon>
        <taxon>Pseudomonadati</taxon>
        <taxon>Pseudomonadota</taxon>
        <taxon>Betaproteobacteria</taxon>
        <taxon>Neisseriales</taxon>
        <taxon>Chitinibacteraceae</taxon>
        <taxon>Parachitinimonas</taxon>
    </lineage>
</organism>
<dbReference type="InterPro" id="IPR036390">
    <property type="entry name" value="WH_DNA-bd_sf"/>
</dbReference>